<evidence type="ECO:0000259" key="5">
    <source>
        <dbReference type="Pfam" id="PF00497"/>
    </source>
</evidence>
<sequence length="292" mass="33252">MKAILTLVLALLLPFFSSITQARNYEDIIKSGYLVIAVYRDFPPYSSLENDQPVGIDIDLGNKLAKSLGVEPRWFWVTPDESLEDDLRNAVWKGHVLDAKKKKADIMLRVPYDREFNYGLDGYGLPRNELVHMFGPYHQESWAIARDTQKTRDVRNLAIFQYEKVGVEIDSMPDNYLSGFLGGRLQKNVVHFVSLKDAAEAFKKGELAAVTGMRSRLQWAMSGLPDPDITGEGFEMLSRRQWDIGVAVKQDYRELANEVEYLIDTWVKGGSMAEIFSQHGVSFEKPSLYTEQ</sequence>
<dbReference type="InterPro" id="IPR001638">
    <property type="entry name" value="Solute-binding_3/MltF_N"/>
</dbReference>
<dbReference type="EMBL" id="BAABLX010000007">
    <property type="protein sequence ID" value="GAA4933104.1"/>
    <property type="molecule type" value="Genomic_DNA"/>
</dbReference>
<organism evidence="6 7">
    <name type="scientific">Halioxenophilus aromaticivorans</name>
    <dbReference type="NCBI Taxonomy" id="1306992"/>
    <lineage>
        <taxon>Bacteria</taxon>
        <taxon>Pseudomonadati</taxon>
        <taxon>Pseudomonadota</taxon>
        <taxon>Gammaproteobacteria</taxon>
        <taxon>Alteromonadales</taxon>
        <taxon>Alteromonadaceae</taxon>
        <taxon>Halioxenophilus</taxon>
    </lineage>
</organism>
<evidence type="ECO:0000256" key="1">
    <source>
        <dbReference type="ARBA" id="ARBA00004196"/>
    </source>
</evidence>
<comment type="subcellular location">
    <subcellularLocation>
        <location evidence="1">Cell envelope</location>
    </subcellularLocation>
</comment>
<comment type="caution">
    <text evidence="6">The sequence shown here is derived from an EMBL/GenBank/DDBJ whole genome shotgun (WGS) entry which is preliminary data.</text>
</comment>
<evidence type="ECO:0000313" key="6">
    <source>
        <dbReference type="EMBL" id="GAA4933104.1"/>
    </source>
</evidence>
<dbReference type="Proteomes" id="UP001409585">
    <property type="component" value="Unassembled WGS sequence"/>
</dbReference>
<dbReference type="PANTHER" id="PTHR35936">
    <property type="entry name" value="MEMBRANE-BOUND LYTIC MUREIN TRANSGLYCOSYLASE F"/>
    <property type="match status" value="1"/>
</dbReference>
<protein>
    <submittedName>
        <fullName evidence="6">Transporter substrate-binding domain-containing protein</fullName>
    </submittedName>
</protein>
<reference evidence="7" key="1">
    <citation type="journal article" date="2019" name="Int. J. Syst. Evol. Microbiol.">
        <title>The Global Catalogue of Microorganisms (GCM) 10K type strain sequencing project: providing services to taxonomists for standard genome sequencing and annotation.</title>
        <authorList>
            <consortium name="The Broad Institute Genomics Platform"/>
            <consortium name="The Broad Institute Genome Sequencing Center for Infectious Disease"/>
            <person name="Wu L."/>
            <person name="Ma J."/>
        </authorList>
    </citation>
    <scope>NUCLEOTIDE SEQUENCE [LARGE SCALE GENOMIC DNA]</scope>
    <source>
        <strain evidence="7">JCM 19134</strain>
    </source>
</reference>
<accession>A0AAV3TYB8</accession>
<evidence type="ECO:0000256" key="2">
    <source>
        <dbReference type="ARBA" id="ARBA00010333"/>
    </source>
</evidence>
<proteinExistence type="inferred from homology"/>
<keyword evidence="3 4" id="KW-0732">Signal</keyword>
<dbReference type="RefSeq" id="WP_345417178.1">
    <property type="nucleotide sequence ID" value="NZ_AP031496.1"/>
</dbReference>
<dbReference type="GO" id="GO:0030313">
    <property type="term" value="C:cell envelope"/>
    <property type="evidence" value="ECO:0007669"/>
    <property type="project" value="UniProtKB-SubCell"/>
</dbReference>
<feature type="signal peptide" evidence="4">
    <location>
        <begin position="1"/>
        <end position="22"/>
    </location>
</feature>
<dbReference type="InterPro" id="IPR018313">
    <property type="entry name" value="SBP_3_CS"/>
</dbReference>
<evidence type="ECO:0000256" key="3">
    <source>
        <dbReference type="ARBA" id="ARBA00022729"/>
    </source>
</evidence>
<name>A0AAV3TYB8_9ALTE</name>
<evidence type="ECO:0000256" key="4">
    <source>
        <dbReference type="SAM" id="SignalP"/>
    </source>
</evidence>
<dbReference type="PROSITE" id="PS01039">
    <property type="entry name" value="SBP_BACTERIAL_3"/>
    <property type="match status" value="1"/>
</dbReference>
<evidence type="ECO:0000313" key="7">
    <source>
        <dbReference type="Proteomes" id="UP001409585"/>
    </source>
</evidence>
<dbReference type="Gene3D" id="3.40.190.10">
    <property type="entry name" value="Periplasmic binding protein-like II"/>
    <property type="match status" value="3"/>
</dbReference>
<keyword evidence="7" id="KW-1185">Reference proteome</keyword>
<dbReference type="Pfam" id="PF00497">
    <property type="entry name" value="SBP_bac_3"/>
    <property type="match status" value="1"/>
</dbReference>
<dbReference type="SUPFAM" id="SSF53850">
    <property type="entry name" value="Periplasmic binding protein-like II"/>
    <property type="match status" value="1"/>
</dbReference>
<dbReference type="PANTHER" id="PTHR35936:SF19">
    <property type="entry name" value="AMINO-ACID-BINDING PROTEIN YXEM-RELATED"/>
    <property type="match status" value="1"/>
</dbReference>
<feature type="domain" description="Solute-binding protein family 3/N-terminal" evidence="5">
    <location>
        <begin position="34"/>
        <end position="84"/>
    </location>
</feature>
<gene>
    <name evidence="6" type="ORF">GCM10025791_07140</name>
</gene>
<dbReference type="AlphaFoldDB" id="A0AAV3TYB8"/>
<comment type="similarity">
    <text evidence="2">Belongs to the bacterial solute-binding protein 3 family.</text>
</comment>
<feature type="chain" id="PRO_5043427704" evidence="4">
    <location>
        <begin position="23"/>
        <end position="292"/>
    </location>
</feature>